<evidence type="ECO:0000259" key="3">
    <source>
        <dbReference type="PROSITE" id="PS50192"/>
    </source>
</evidence>
<dbReference type="STRING" id="669874.A0A1E4U2B7"/>
<feature type="compositionally biased region" description="Polar residues" evidence="2">
    <location>
        <begin position="158"/>
        <end position="174"/>
    </location>
</feature>
<name>A0A1E4U2B7_PACTA</name>
<feature type="compositionally biased region" description="Low complexity" evidence="2">
    <location>
        <begin position="144"/>
        <end position="157"/>
    </location>
</feature>
<dbReference type="GO" id="GO:0005484">
    <property type="term" value="F:SNAP receptor activity"/>
    <property type="evidence" value="ECO:0007669"/>
    <property type="project" value="TreeGrafter"/>
</dbReference>
<dbReference type="Gene3D" id="1.20.5.110">
    <property type="match status" value="2"/>
</dbReference>
<evidence type="ECO:0000313" key="4">
    <source>
        <dbReference type="EMBL" id="ODV98144.1"/>
    </source>
</evidence>
<organism evidence="4 5">
    <name type="scientific">Pachysolen tannophilus NRRL Y-2460</name>
    <dbReference type="NCBI Taxonomy" id="669874"/>
    <lineage>
        <taxon>Eukaryota</taxon>
        <taxon>Fungi</taxon>
        <taxon>Dikarya</taxon>
        <taxon>Ascomycota</taxon>
        <taxon>Saccharomycotina</taxon>
        <taxon>Pichiomycetes</taxon>
        <taxon>Pachysolenaceae</taxon>
        <taxon>Pachysolen</taxon>
    </lineage>
</organism>
<evidence type="ECO:0000256" key="2">
    <source>
        <dbReference type="SAM" id="MobiDB-lite"/>
    </source>
</evidence>
<feature type="region of interest" description="Disordered" evidence="2">
    <location>
        <begin position="102"/>
        <end position="186"/>
    </location>
</feature>
<dbReference type="GO" id="GO:0006887">
    <property type="term" value="P:exocytosis"/>
    <property type="evidence" value="ECO:0007669"/>
    <property type="project" value="TreeGrafter"/>
</dbReference>
<dbReference type="GO" id="GO:0005886">
    <property type="term" value="C:plasma membrane"/>
    <property type="evidence" value="ECO:0007669"/>
    <property type="project" value="TreeGrafter"/>
</dbReference>
<dbReference type="EMBL" id="KV454011">
    <property type="protein sequence ID" value="ODV98144.1"/>
    <property type="molecule type" value="Genomic_DNA"/>
</dbReference>
<keyword evidence="5" id="KW-1185">Reference proteome</keyword>
<accession>A0A1E4U2B7</accession>
<dbReference type="SUPFAM" id="SSF58038">
    <property type="entry name" value="SNARE fusion complex"/>
    <property type="match status" value="2"/>
</dbReference>
<dbReference type="PANTHER" id="PTHR19305">
    <property type="entry name" value="SYNAPTOSOMAL ASSOCIATED PROTEIN"/>
    <property type="match status" value="1"/>
</dbReference>
<proteinExistence type="inferred from homology"/>
<protein>
    <recommendedName>
        <fullName evidence="3">t-SNARE coiled-coil homology domain-containing protein</fullName>
    </recommendedName>
</protein>
<feature type="domain" description="T-SNARE coiled-coil homology" evidence="3">
    <location>
        <begin position="387"/>
        <end position="449"/>
    </location>
</feature>
<evidence type="ECO:0000256" key="1">
    <source>
        <dbReference type="ARBA" id="ARBA00009480"/>
    </source>
</evidence>
<dbReference type="Proteomes" id="UP000094236">
    <property type="component" value="Unassembled WGS sequence"/>
</dbReference>
<comment type="similarity">
    <text evidence="1">Belongs to the SNAP-25 family.</text>
</comment>
<dbReference type="PANTHER" id="PTHR19305:SF9">
    <property type="entry name" value="SYNAPTOSOMAL-ASSOCIATED PROTEIN 29"/>
    <property type="match status" value="1"/>
</dbReference>
<dbReference type="InterPro" id="IPR000727">
    <property type="entry name" value="T_SNARE_dom"/>
</dbReference>
<dbReference type="GO" id="GO:0019905">
    <property type="term" value="F:syntaxin binding"/>
    <property type="evidence" value="ECO:0007669"/>
    <property type="project" value="TreeGrafter"/>
</dbReference>
<dbReference type="GO" id="GO:0006906">
    <property type="term" value="P:vesicle fusion"/>
    <property type="evidence" value="ECO:0007669"/>
    <property type="project" value="TreeGrafter"/>
</dbReference>
<gene>
    <name evidence="4" type="ORF">PACTADRAFT_47952</name>
</gene>
<sequence>MGIKKLFKIKPEEEPTALQNREELMDAGLAVKPQRRRTDKFNAFRDYAMKKNENRPQFLPRTADGLNDGNLYANNGYNRSYNDLNNRDGQNDVYSANHFKSDSDILSSRGGGYQESPYTAGNNTLSRFDTNQTSQTDRNRGGYLQQQQQQQLLQEQQDNAYNNSTYGYSESQVGMLQDERRQGVEDEEEDLNEVPYGDYHQQFNTLSPQEQEAIRQQREEDEAVDEIKRDIRFTKQQSVASTRNTMRMAQEATVSGQNTLGMLGSQSERLYNIERNLALAETQNKIADDKVKELARLNRSLFAVHAPNPFTSKRRLRDKEEKIKTQRLNEKLLQDKQRATMFSSERRVIDGLRTTNSDNTALYNKYNNQKILADAKRYQFENDEEDDEMELEIGNNLHTISQHASSLKQMANTIGKEVRSQNSRMRNIEEDTDTLDINVHLNNSRLSGLH</sequence>
<feature type="compositionally biased region" description="Polar residues" evidence="2">
    <location>
        <begin position="116"/>
        <end position="136"/>
    </location>
</feature>
<dbReference type="PROSITE" id="PS50192">
    <property type="entry name" value="T_SNARE"/>
    <property type="match status" value="1"/>
</dbReference>
<evidence type="ECO:0000313" key="5">
    <source>
        <dbReference type="Proteomes" id="UP000094236"/>
    </source>
</evidence>
<dbReference type="OrthoDB" id="18679at2759"/>
<dbReference type="CDD" id="cd15886">
    <property type="entry name" value="SNARE_SEC9N"/>
    <property type="match status" value="1"/>
</dbReference>
<dbReference type="AlphaFoldDB" id="A0A1E4U2B7"/>
<reference evidence="5" key="1">
    <citation type="submission" date="2016-05" db="EMBL/GenBank/DDBJ databases">
        <title>Comparative genomics of biotechnologically important yeasts.</title>
        <authorList>
            <consortium name="DOE Joint Genome Institute"/>
            <person name="Riley R."/>
            <person name="Haridas S."/>
            <person name="Wolfe K.H."/>
            <person name="Lopes M.R."/>
            <person name="Hittinger C.T."/>
            <person name="Goker M."/>
            <person name="Salamov A."/>
            <person name="Wisecaver J."/>
            <person name="Long T.M."/>
            <person name="Aerts A.L."/>
            <person name="Barry K."/>
            <person name="Choi C."/>
            <person name="Clum A."/>
            <person name="Coughlan A.Y."/>
            <person name="Deshpande S."/>
            <person name="Douglass A.P."/>
            <person name="Hanson S.J."/>
            <person name="Klenk H.-P."/>
            <person name="Labutti K."/>
            <person name="Lapidus A."/>
            <person name="Lindquist E."/>
            <person name="Lipzen A."/>
            <person name="Meier-Kolthoff J.P."/>
            <person name="Ohm R.A."/>
            <person name="Otillar R.P."/>
            <person name="Pangilinan J."/>
            <person name="Peng Y."/>
            <person name="Rokas A."/>
            <person name="Rosa C.A."/>
            <person name="Scheuner C."/>
            <person name="Sibirny A.A."/>
            <person name="Slot J.C."/>
            <person name="Stielow J.B."/>
            <person name="Sun H."/>
            <person name="Kurtzman C.P."/>
            <person name="Blackwell M."/>
            <person name="Grigoriev I.V."/>
            <person name="Jeffries T.W."/>
        </authorList>
    </citation>
    <scope>NUCLEOTIDE SEQUENCE [LARGE SCALE GENOMIC DNA]</scope>
    <source>
        <strain evidence="5">NRRL Y-2460</strain>
    </source>
</reference>
<dbReference type="GO" id="GO:0031201">
    <property type="term" value="C:SNARE complex"/>
    <property type="evidence" value="ECO:0007669"/>
    <property type="project" value="TreeGrafter"/>
</dbReference>
<dbReference type="SMART" id="SM00397">
    <property type="entry name" value="t_SNARE"/>
    <property type="match status" value="2"/>
</dbReference>